<evidence type="ECO:0000313" key="2">
    <source>
        <dbReference type="EMBL" id="CAD9109719.1"/>
    </source>
</evidence>
<evidence type="ECO:0000256" key="1">
    <source>
        <dbReference type="SAM" id="MobiDB-lite"/>
    </source>
</evidence>
<feature type="region of interest" description="Disordered" evidence="1">
    <location>
        <begin position="1"/>
        <end position="96"/>
    </location>
</feature>
<gene>
    <name evidence="2" type="ORF">NDES1114_LOCUS11557</name>
</gene>
<dbReference type="AlphaFoldDB" id="A0A7S1Q0P4"/>
<dbReference type="EMBL" id="HBGF01017576">
    <property type="protein sequence ID" value="CAD9109719.1"/>
    <property type="molecule type" value="Transcribed_RNA"/>
</dbReference>
<organism evidence="2">
    <name type="scientific">Neobodo designis</name>
    <name type="common">Flagellated protozoan</name>
    <name type="synonym">Bodo designis</name>
    <dbReference type="NCBI Taxonomy" id="312471"/>
    <lineage>
        <taxon>Eukaryota</taxon>
        <taxon>Discoba</taxon>
        <taxon>Euglenozoa</taxon>
        <taxon>Kinetoplastea</taxon>
        <taxon>Metakinetoplastina</taxon>
        <taxon>Neobodonida</taxon>
        <taxon>Neobodo</taxon>
    </lineage>
</organism>
<sequence>MSDEAFNPLFHQDGQVLKPKRKTPSGVSASEKHRGLKGSVSASAAARKEGTGFVPGEGQTAQSDTASPSQQRGTAKTSHSLTQNADSVEKSMRAAQEAACANAAEDAFAHATVDETLLRGSTATTTAVTNAAVADDDFDF</sequence>
<proteinExistence type="predicted"/>
<name>A0A7S1Q0P4_NEODS</name>
<feature type="compositionally biased region" description="Polar residues" evidence="1">
    <location>
        <begin position="59"/>
        <end position="86"/>
    </location>
</feature>
<reference evidence="2" key="1">
    <citation type="submission" date="2021-01" db="EMBL/GenBank/DDBJ databases">
        <authorList>
            <person name="Corre E."/>
            <person name="Pelletier E."/>
            <person name="Niang G."/>
            <person name="Scheremetjew M."/>
            <person name="Finn R."/>
            <person name="Kale V."/>
            <person name="Holt S."/>
            <person name="Cochrane G."/>
            <person name="Meng A."/>
            <person name="Brown T."/>
            <person name="Cohen L."/>
        </authorList>
    </citation>
    <scope>NUCLEOTIDE SEQUENCE</scope>
    <source>
        <strain evidence="2">CCAP 1951/1</strain>
    </source>
</reference>
<accession>A0A7S1Q0P4</accession>
<protein>
    <submittedName>
        <fullName evidence="2">Uncharacterized protein</fullName>
    </submittedName>
</protein>